<evidence type="ECO:0000313" key="5">
    <source>
        <dbReference type="Proteomes" id="UP000027920"/>
    </source>
</evidence>
<dbReference type="InterPro" id="IPR020904">
    <property type="entry name" value="Sc_DH/Rdtase_CS"/>
</dbReference>
<dbReference type="RefSeq" id="XP_013257695.1">
    <property type="nucleotide sequence ID" value="XM_013402241.1"/>
</dbReference>
<dbReference type="PROSITE" id="PS00061">
    <property type="entry name" value="ADH_SHORT"/>
    <property type="match status" value="1"/>
</dbReference>
<dbReference type="EMBL" id="AMGV01000008">
    <property type="protein sequence ID" value="KEF55105.1"/>
    <property type="molecule type" value="Genomic_DNA"/>
</dbReference>
<dbReference type="Pfam" id="PF13561">
    <property type="entry name" value="adh_short_C2"/>
    <property type="match status" value="1"/>
</dbReference>
<dbReference type="AlphaFoldDB" id="A0A072PHU0"/>
<keyword evidence="2" id="KW-0521">NADP</keyword>
<dbReference type="OrthoDB" id="47007at2759"/>
<protein>
    <recommendedName>
        <fullName evidence="6">3-oxoacyl-[acyl-carrier protein] reductase</fullName>
    </recommendedName>
</protein>
<dbReference type="PANTHER" id="PTHR43639:SF1">
    <property type="entry name" value="SHORT-CHAIN DEHYDROGENASE_REDUCTASE FAMILY PROTEIN"/>
    <property type="match status" value="1"/>
</dbReference>
<dbReference type="GeneID" id="25283669"/>
<sequence length="254" mass="25823">MASQLLKGKIAIVTGAGKSNGIGAATAVALAQQGANVAIHYNSSAGQAEEVVGKLRSFGVQAVALKADAGDTNFGQTLVNGTLKAFNAETIDIIVNNAGTAVLNPEGISSVGTSDWDSVFHVNVRGPFLLIQAALPFMKAGGRIINVSSIIARLGSFMLPVYGASKGALNALTVALSDELGPKGITINIVAPGPIKTDLSMEGSPIATRLRNNQHIKREGTAEEVAEAVLFLAGSGASYITGQIIGVDGGIGFP</sequence>
<dbReference type="InterPro" id="IPR036291">
    <property type="entry name" value="NAD(P)-bd_dom_sf"/>
</dbReference>
<dbReference type="SUPFAM" id="SSF51735">
    <property type="entry name" value="NAD(P)-binding Rossmann-fold domains"/>
    <property type="match status" value="1"/>
</dbReference>
<evidence type="ECO:0000313" key="4">
    <source>
        <dbReference type="EMBL" id="KEF55105.1"/>
    </source>
</evidence>
<dbReference type="PANTHER" id="PTHR43639">
    <property type="entry name" value="OXIDOREDUCTASE, SHORT-CHAIN DEHYDROGENASE/REDUCTASE FAMILY (AFU_ORTHOLOGUE AFUA_5G02870)"/>
    <property type="match status" value="1"/>
</dbReference>
<dbReference type="FunFam" id="3.40.50.720:FF:000084">
    <property type="entry name" value="Short-chain dehydrogenase reductase"/>
    <property type="match status" value="1"/>
</dbReference>
<dbReference type="HOGENOM" id="CLU_010194_1_3_1"/>
<organism evidence="4 5">
    <name type="scientific">Exophiala aquamarina CBS 119918</name>
    <dbReference type="NCBI Taxonomy" id="1182545"/>
    <lineage>
        <taxon>Eukaryota</taxon>
        <taxon>Fungi</taxon>
        <taxon>Dikarya</taxon>
        <taxon>Ascomycota</taxon>
        <taxon>Pezizomycotina</taxon>
        <taxon>Eurotiomycetes</taxon>
        <taxon>Chaetothyriomycetidae</taxon>
        <taxon>Chaetothyriales</taxon>
        <taxon>Herpotrichiellaceae</taxon>
        <taxon>Exophiala</taxon>
    </lineage>
</organism>
<dbReference type="Gene3D" id="3.40.50.720">
    <property type="entry name" value="NAD(P)-binding Rossmann-like Domain"/>
    <property type="match status" value="1"/>
</dbReference>
<accession>A0A072PHU0</accession>
<dbReference type="PRINTS" id="PR00080">
    <property type="entry name" value="SDRFAMILY"/>
</dbReference>
<dbReference type="InterPro" id="IPR002347">
    <property type="entry name" value="SDR_fam"/>
</dbReference>
<proteinExistence type="inferred from homology"/>
<name>A0A072PHU0_9EURO</name>
<evidence type="ECO:0000256" key="3">
    <source>
        <dbReference type="ARBA" id="ARBA00023002"/>
    </source>
</evidence>
<comment type="similarity">
    <text evidence="1">Belongs to the short-chain dehydrogenases/reductases (SDR) family.</text>
</comment>
<dbReference type="CDD" id="cd05233">
    <property type="entry name" value="SDR_c"/>
    <property type="match status" value="1"/>
</dbReference>
<dbReference type="STRING" id="1182545.A0A072PHU0"/>
<dbReference type="PRINTS" id="PR00081">
    <property type="entry name" value="GDHRDH"/>
</dbReference>
<dbReference type="VEuPathDB" id="FungiDB:A1O9_08758"/>
<keyword evidence="3" id="KW-0560">Oxidoreductase</keyword>
<gene>
    <name evidence="4" type="ORF">A1O9_08758</name>
</gene>
<evidence type="ECO:0008006" key="6">
    <source>
        <dbReference type="Google" id="ProtNLM"/>
    </source>
</evidence>
<comment type="caution">
    <text evidence="4">The sequence shown here is derived from an EMBL/GenBank/DDBJ whole genome shotgun (WGS) entry which is preliminary data.</text>
</comment>
<reference evidence="4 5" key="1">
    <citation type="submission" date="2013-03" db="EMBL/GenBank/DDBJ databases">
        <title>The Genome Sequence of Exophiala aquamarina CBS 119918.</title>
        <authorList>
            <consortium name="The Broad Institute Genomics Platform"/>
            <person name="Cuomo C."/>
            <person name="de Hoog S."/>
            <person name="Gorbushina A."/>
            <person name="Walker B."/>
            <person name="Young S.K."/>
            <person name="Zeng Q."/>
            <person name="Gargeya S."/>
            <person name="Fitzgerald M."/>
            <person name="Haas B."/>
            <person name="Abouelleil A."/>
            <person name="Allen A.W."/>
            <person name="Alvarado L."/>
            <person name="Arachchi H.M."/>
            <person name="Berlin A.M."/>
            <person name="Chapman S.B."/>
            <person name="Gainer-Dewar J."/>
            <person name="Goldberg J."/>
            <person name="Griggs A."/>
            <person name="Gujja S."/>
            <person name="Hansen M."/>
            <person name="Howarth C."/>
            <person name="Imamovic A."/>
            <person name="Ireland A."/>
            <person name="Larimer J."/>
            <person name="McCowan C."/>
            <person name="Murphy C."/>
            <person name="Pearson M."/>
            <person name="Poon T.W."/>
            <person name="Priest M."/>
            <person name="Roberts A."/>
            <person name="Saif S."/>
            <person name="Shea T."/>
            <person name="Sisk P."/>
            <person name="Sykes S."/>
            <person name="Wortman J."/>
            <person name="Nusbaum C."/>
            <person name="Birren B."/>
        </authorList>
    </citation>
    <scope>NUCLEOTIDE SEQUENCE [LARGE SCALE GENOMIC DNA]</scope>
    <source>
        <strain evidence="4 5">CBS 119918</strain>
    </source>
</reference>
<keyword evidence="5" id="KW-1185">Reference proteome</keyword>
<dbReference type="Proteomes" id="UP000027920">
    <property type="component" value="Unassembled WGS sequence"/>
</dbReference>
<dbReference type="GO" id="GO:0016491">
    <property type="term" value="F:oxidoreductase activity"/>
    <property type="evidence" value="ECO:0007669"/>
    <property type="project" value="UniProtKB-KW"/>
</dbReference>
<evidence type="ECO:0000256" key="2">
    <source>
        <dbReference type="ARBA" id="ARBA00022857"/>
    </source>
</evidence>
<evidence type="ECO:0000256" key="1">
    <source>
        <dbReference type="ARBA" id="ARBA00006484"/>
    </source>
</evidence>